<dbReference type="Gramene" id="OE9A001349T1">
    <property type="protein sequence ID" value="OE9A001349C1"/>
    <property type="gene ID" value="OE9A001349"/>
</dbReference>
<organism evidence="1 2">
    <name type="scientific">Olea europaea subsp. europaea</name>
    <dbReference type="NCBI Taxonomy" id="158383"/>
    <lineage>
        <taxon>Eukaryota</taxon>
        <taxon>Viridiplantae</taxon>
        <taxon>Streptophyta</taxon>
        <taxon>Embryophyta</taxon>
        <taxon>Tracheophyta</taxon>
        <taxon>Spermatophyta</taxon>
        <taxon>Magnoliopsida</taxon>
        <taxon>eudicotyledons</taxon>
        <taxon>Gunneridae</taxon>
        <taxon>Pentapetalae</taxon>
        <taxon>asterids</taxon>
        <taxon>lamiids</taxon>
        <taxon>Lamiales</taxon>
        <taxon>Oleaceae</taxon>
        <taxon>Oleeae</taxon>
        <taxon>Olea</taxon>
    </lineage>
</organism>
<accession>A0A8S0V618</accession>
<proteinExistence type="predicted"/>
<name>A0A8S0V618_OLEEU</name>
<reference evidence="1 2" key="1">
    <citation type="submission" date="2019-12" db="EMBL/GenBank/DDBJ databases">
        <authorList>
            <person name="Alioto T."/>
            <person name="Alioto T."/>
            <person name="Gomez Garrido J."/>
        </authorList>
    </citation>
    <scope>NUCLEOTIDE SEQUENCE [LARGE SCALE GENOMIC DNA]</scope>
</reference>
<dbReference type="Gramene" id="OE9A001349T3">
    <property type="protein sequence ID" value="OE9A001349C3"/>
    <property type="gene ID" value="OE9A001349"/>
</dbReference>
<dbReference type="Gramene" id="OE9A001349T4">
    <property type="protein sequence ID" value="OE9A001349C4"/>
    <property type="gene ID" value="OE9A001349"/>
</dbReference>
<gene>
    <name evidence="1" type="ORF">OLEA9_A001349</name>
</gene>
<evidence type="ECO:0000313" key="1">
    <source>
        <dbReference type="EMBL" id="CAA3028658.1"/>
    </source>
</evidence>
<dbReference type="Proteomes" id="UP000594638">
    <property type="component" value="Unassembled WGS sequence"/>
</dbReference>
<comment type="caution">
    <text evidence="1">The sequence shown here is derived from an EMBL/GenBank/DDBJ whole genome shotgun (WGS) entry which is preliminary data.</text>
</comment>
<evidence type="ECO:0008006" key="3">
    <source>
        <dbReference type="Google" id="ProtNLM"/>
    </source>
</evidence>
<dbReference type="AlphaFoldDB" id="A0A8S0V618"/>
<dbReference type="OrthoDB" id="914240at2759"/>
<sequence>MAEGRSLQDHLALVKEIVADLDTLEVKYDEEDLVLILLCSLPSSFSSFHDTILYSRDTLTIEEVYDALFSKEKMELLVGDPTSRGRDILIAHGDRWRGRSKVRYINVYCYYCKRK</sequence>
<dbReference type="Gramene" id="OE9A001349T2">
    <property type="protein sequence ID" value="OE9A001349C2"/>
    <property type="gene ID" value="OE9A001349"/>
</dbReference>
<keyword evidence="2" id="KW-1185">Reference proteome</keyword>
<protein>
    <recommendedName>
        <fullName evidence="3">Retrovirus-related Pol polyprotein from transposon TNT 1-94</fullName>
    </recommendedName>
</protein>
<dbReference type="Pfam" id="PF14223">
    <property type="entry name" value="Retrotran_gag_2"/>
    <property type="match status" value="1"/>
</dbReference>
<evidence type="ECO:0000313" key="2">
    <source>
        <dbReference type="Proteomes" id="UP000594638"/>
    </source>
</evidence>
<dbReference type="Gramene" id="OE9A001349T5">
    <property type="protein sequence ID" value="OE9A001349C5"/>
    <property type="gene ID" value="OE9A001349"/>
</dbReference>
<dbReference type="EMBL" id="CACTIH010009264">
    <property type="protein sequence ID" value="CAA3028658.1"/>
    <property type="molecule type" value="Genomic_DNA"/>
</dbReference>